<sequence length="495" mass="56719">MFLLVILFLISALGLCIWLFYENVKRYPKGPTPVPLFGNLLSVDFRRLHENLSEYSKIYGNVYTIWLPLPHVVITDYDLIKEAFSKKGDDFSGRTNAFPDTLFQNVENGGVIFSQGDNWKEQRRTSIHILRDFGMGKNLMEEQILLSAQEFLAHMESIKDKDAIDLRHPVQVFIANIINKTLFGFGCDYDNSDRLMGHADQLTELFNAMSKSRLTMFAQMFPFLFHVPVIGYWAKGRFERMISGMLKNIKEDVERSLKNYNPDDEPECFVQAYYQKMQTNKNLDYGNLLNVCMDFYLAGMETTTTTLRWSTLFMATNQSIQDKIRQEIMSVLGPDRKPTSNYKSQMPYTMATIHEIQRCANISSLNVNHRTTRDTSIGSIPIPANTYVIGHIYHVMAHSPVFKDSMQFRPERFLMDDGITPNKETVEQMCPFSIGKRQCAGEALAKAELFAGLVTMLQHYKIEPVEGKPVDMNPICAMVLLPKPQPLRVTPVATK</sequence>
<accession>A0AA36DVM3</accession>
<dbReference type="Proteomes" id="UP001176961">
    <property type="component" value="Unassembled WGS sequence"/>
</dbReference>
<evidence type="ECO:0000256" key="6">
    <source>
        <dbReference type="ARBA" id="ARBA00023033"/>
    </source>
</evidence>
<protein>
    <recommendedName>
        <fullName evidence="11">Unspecific monooxygenase</fullName>
    </recommendedName>
</protein>
<comment type="similarity">
    <text evidence="2 8">Belongs to the cytochrome P450 family.</text>
</comment>
<evidence type="ECO:0008006" key="11">
    <source>
        <dbReference type="Google" id="ProtNLM"/>
    </source>
</evidence>
<keyword evidence="3 7" id="KW-0479">Metal-binding</keyword>
<dbReference type="SUPFAM" id="SSF48264">
    <property type="entry name" value="Cytochrome P450"/>
    <property type="match status" value="1"/>
</dbReference>
<keyword evidence="6 8" id="KW-0503">Monooxygenase</keyword>
<dbReference type="PRINTS" id="PR00385">
    <property type="entry name" value="P450"/>
</dbReference>
<evidence type="ECO:0000256" key="4">
    <source>
        <dbReference type="ARBA" id="ARBA00023002"/>
    </source>
</evidence>
<dbReference type="InterPro" id="IPR001128">
    <property type="entry name" value="Cyt_P450"/>
</dbReference>
<dbReference type="EMBL" id="CATQJL010000112">
    <property type="protein sequence ID" value="CAJ0593626.1"/>
    <property type="molecule type" value="Genomic_DNA"/>
</dbReference>
<evidence type="ECO:0000256" key="1">
    <source>
        <dbReference type="ARBA" id="ARBA00001971"/>
    </source>
</evidence>
<feature type="binding site" description="axial binding residue" evidence="7">
    <location>
        <position position="439"/>
    </location>
    <ligand>
        <name>heme</name>
        <dbReference type="ChEBI" id="CHEBI:30413"/>
    </ligand>
    <ligandPart>
        <name>Fe</name>
        <dbReference type="ChEBI" id="CHEBI:18248"/>
    </ligandPart>
</feature>
<dbReference type="PROSITE" id="PS00086">
    <property type="entry name" value="CYTOCHROME_P450"/>
    <property type="match status" value="1"/>
</dbReference>
<dbReference type="PRINTS" id="PR00463">
    <property type="entry name" value="EP450I"/>
</dbReference>
<dbReference type="Gene3D" id="1.10.630.10">
    <property type="entry name" value="Cytochrome P450"/>
    <property type="match status" value="1"/>
</dbReference>
<evidence type="ECO:0000313" key="9">
    <source>
        <dbReference type="EMBL" id="CAJ0593626.1"/>
    </source>
</evidence>
<reference evidence="9" key="1">
    <citation type="submission" date="2023-07" db="EMBL/GenBank/DDBJ databases">
        <authorList>
            <consortium name="CYATHOMIX"/>
        </authorList>
    </citation>
    <scope>NUCLEOTIDE SEQUENCE</scope>
    <source>
        <strain evidence="9">N/A</strain>
    </source>
</reference>
<evidence type="ECO:0000256" key="2">
    <source>
        <dbReference type="ARBA" id="ARBA00010617"/>
    </source>
</evidence>
<keyword evidence="5 7" id="KW-0408">Iron</keyword>
<dbReference type="GO" id="GO:0020037">
    <property type="term" value="F:heme binding"/>
    <property type="evidence" value="ECO:0007669"/>
    <property type="project" value="InterPro"/>
</dbReference>
<dbReference type="InterPro" id="IPR017972">
    <property type="entry name" value="Cyt_P450_CS"/>
</dbReference>
<evidence type="ECO:0000256" key="7">
    <source>
        <dbReference type="PIRSR" id="PIRSR602401-1"/>
    </source>
</evidence>
<gene>
    <name evidence="9" type="ORF">CYNAS_LOCUS5609</name>
</gene>
<organism evidence="9 10">
    <name type="scientific">Cylicocyclus nassatus</name>
    <name type="common">Nematode worm</name>
    <dbReference type="NCBI Taxonomy" id="53992"/>
    <lineage>
        <taxon>Eukaryota</taxon>
        <taxon>Metazoa</taxon>
        <taxon>Ecdysozoa</taxon>
        <taxon>Nematoda</taxon>
        <taxon>Chromadorea</taxon>
        <taxon>Rhabditida</taxon>
        <taxon>Rhabditina</taxon>
        <taxon>Rhabditomorpha</taxon>
        <taxon>Strongyloidea</taxon>
        <taxon>Strongylidae</taxon>
        <taxon>Cylicocyclus</taxon>
    </lineage>
</organism>
<keyword evidence="7 8" id="KW-0349">Heme</keyword>
<dbReference type="PANTHER" id="PTHR24284">
    <property type="entry name" value="CYTOCHROME P450 FAMILY"/>
    <property type="match status" value="1"/>
</dbReference>
<dbReference type="InterPro" id="IPR002401">
    <property type="entry name" value="Cyt_P450_E_grp-I"/>
</dbReference>
<evidence type="ECO:0000256" key="8">
    <source>
        <dbReference type="RuleBase" id="RU000461"/>
    </source>
</evidence>
<name>A0AA36DVM3_CYLNA</name>
<dbReference type="GO" id="GO:0016705">
    <property type="term" value="F:oxidoreductase activity, acting on paired donors, with incorporation or reduction of molecular oxygen"/>
    <property type="evidence" value="ECO:0007669"/>
    <property type="project" value="InterPro"/>
</dbReference>
<proteinExistence type="inferred from homology"/>
<evidence type="ECO:0000256" key="3">
    <source>
        <dbReference type="ARBA" id="ARBA00022723"/>
    </source>
</evidence>
<dbReference type="PANTHER" id="PTHR24284:SF1">
    <property type="entry name" value="CYTOCHROME P450 FAMILY"/>
    <property type="match status" value="1"/>
</dbReference>
<dbReference type="AlphaFoldDB" id="A0AA36DVM3"/>
<dbReference type="GO" id="GO:0005506">
    <property type="term" value="F:iron ion binding"/>
    <property type="evidence" value="ECO:0007669"/>
    <property type="project" value="InterPro"/>
</dbReference>
<dbReference type="Pfam" id="PF00067">
    <property type="entry name" value="p450"/>
    <property type="match status" value="1"/>
</dbReference>
<evidence type="ECO:0000313" key="10">
    <source>
        <dbReference type="Proteomes" id="UP001176961"/>
    </source>
</evidence>
<evidence type="ECO:0000256" key="5">
    <source>
        <dbReference type="ARBA" id="ARBA00023004"/>
    </source>
</evidence>
<keyword evidence="4 8" id="KW-0560">Oxidoreductase</keyword>
<dbReference type="GO" id="GO:0004497">
    <property type="term" value="F:monooxygenase activity"/>
    <property type="evidence" value="ECO:0007669"/>
    <property type="project" value="UniProtKB-KW"/>
</dbReference>
<dbReference type="InterPro" id="IPR036396">
    <property type="entry name" value="Cyt_P450_sf"/>
</dbReference>
<keyword evidence="10" id="KW-1185">Reference proteome</keyword>
<dbReference type="FunFam" id="1.10.630.10:FF:000036">
    <property type="entry name" value="CYtochrome P450 family"/>
    <property type="match status" value="1"/>
</dbReference>
<comment type="cofactor">
    <cofactor evidence="1 7">
        <name>heme</name>
        <dbReference type="ChEBI" id="CHEBI:30413"/>
    </cofactor>
</comment>
<comment type="caution">
    <text evidence="9">The sequence shown here is derived from an EMBL/GenBank/DDBJ whole genome shotgun (WGS) entry which is preliminary data.</text>
</comment>
<dbReference type="CDD" id="cd20617">
    <property type="entry name" value="CYP1_2-like"/>
    <property type="match status" value="1"/>
</dbReference>